<dbReference type="InterPro" id="IPR050685">
    <property type="entry name" value="LDLR"/>
</dbReference>
<accession>H2KTS6</accession>
<keyword evidence="6" id="KW-0472">Membrane</keyword>
<keyword evidence="12" id="KW-1185">Reference proteome</keyword>
<keyword evidence="11" id="KW-0449">Lipoprotein</keyword>
<keyword evidence="4" id="KW-0677">Repeat</keyword>
<dbReference type="SMART" id="SM00192">
    <property type="entry name" value="LDLa"/>
    <property type="match status" value="3"/>
</dbReference>
<feature type="region of interest" description="Disordered" evidence="9">
    <location>
        <begin position="710"/>
        <end position="883"/>
    </location>
</feature>
<evidence type="ECO:0000256" key="6">
    <source>
        <dbReference type="ARBA" id="ARBA00023136"/>
    </source>
</evidence>
<reference evidence="11" key="1">
    <citation type="journal article" date="2011" name="Genome Biol.">
        <title>The draft genome of the carcinogenic human liver fluke Clonorchis sinensis.</title>
        <authorList>
            <person name="Wang X."/>
            <person name="Chen W."/>
            <person name="Huang Y."/>
            <person name="Sun J."/>
            <person name="Men J."/>
            <person name="Liu H."/>
            <person name="Luo F."/>
            <person name="Guo L."/>
            <person name="Lv X."/>
            <person name="Deng C."/>
            <person name="Zhou C."/>
            <person name="Fan Y."/>
            <person name="Li X."/>
            <person name="Huang L."/>
            <person name="Hu Y."/>
            <person name="Liang C."/>
            <person name="Hu X."/>
            <person name="Xu J."/>
            <person name="Yu X."/>
        </authorList>
    </citation>
    <scope>NUCLEOTIDE SEQUENCE [LARGE SCALE GENOMIC DNA]</scope>
    <source>
        <strain evidence="11">Henan</strain>
    </source>
</reference>
<feature type="chain" id="PRO_5003564178" evidence="10">
    <location>
        <begin position="26"/>
        <end position="922"/>
    </location>
</feature>
<evidence type="ECO:0000256" key="3">
    <source>
        <dbReference type="ARBA" id="ARBA00022692"/>
    </source>
</evidence>
<evidence type="ECO:0000313" key="12">
    <source>
        <dbReference type="Proteomes" id="UP000008909"/>
    </source>
</evidence>
<proteinExistence type="predicted"/>
<feature type="compositionally biased region" description="Low complexity" evidence="9">
    <location>
        <begin position="575"/>
        <end position="588"/>
    </location>
</feature>
<dbReference type="EMBL" id="DF143936">
    <property type="protein sequence ID" value="GAA42081.2"/>
    <property type="molecule type" value="Genomic_DNA"/>
</dbReference>
<evidence type="ECO:0000256" key="8">
    <source>
        <dbReference type="PROSITE-ProRule" id="PRU00124"/>
    </source>
</evidence>
<organism evidence="11 12">
    <name type="scientific">Clonorchis sinensis</name>
    <name type="common">Chinese liver fluke</name>
    <dbReference type="NCBI Taxonomy" id="79923"/>
    <lineage>
        <taxon>Eukaryota</taxon>
        <taxon>Metazoa</taxon>
        <taxon>Spiralia</taxon>
        <taxon>Lophotrochozoa</taxon>
        <taxon>Platyhelminthes</taxon>
        <taxon>Trematoda</taxon>
        <taxon>Digenea</taxon>
        <taxon>Opisthorchiida</taxon>
        <taxon>Opisthorchiata</taxon>
        <taxon>Opisthorchiidae</taxon>
        <taxon>Clonorchis</taxon>
    </lineage>
</organism>
<dbReference type="GO" id="GO:0005886">
    <property type="term" value="C:plasma membrane"/>
    <property type="evidence" value="ECO:0007669"/>
    <property type="project" value="TreeGrafter"/>
</dbReference>
<evidence type="ECO:0000256" key="7">
    <source>
        <dbReference type="ARBA" id="ARBA00023157"/>
    </source>
</evidence>
<keyword evidence="10" id="KW-0732">Signal</keyword>
<protein>
    <submittedName>
        <fullName evidence="11">Low-density lipoprotein receptor-related protein 1B</fullName>
    </submittedName>
</protein>
<evidence type="ECO:0000256" key="10">
    <source>
        <dbReference type="SAM" id="SignalP"/>
    </source>
</evidence>
<feature type="compositionally biased region" description="Polar residues" evidence="9">
    <location>
        <begin position="857"/>
        <end position="881"/>
    </location>
</feature>
<feature type="compositionally biased region" description="Polar residues" evidence="9">
    <location>
        <begin position="542"/>
        <end position="568"/>
    </location>
</feature>
<keyword evidence="7 8" id="KW-1015">Disulfide bond</keyword>
<name>H2KTS6_CLOSI</name>
<feature type="region of interest" description="Disordered" evidence="9">
    <location>
        <begin position="542"/>
        <end position="616"/>
    </location>
</feature>
<sequence>MCAGSGQNFVLFILLFVGQCHTVLSRPALEYVEIVSQCHGMIDYLTTALSTPMVKVWLLSPGYSSSHDLMHGEFQPVFWSPYNPYHFQSEHPRLIRLRIEHLKLPAGFQLVVKNLGSEEPSDALFYTGVQNKIELSIAGSPVQIELRSPRISHDLHKDTDDLLHVWIRHSCVHAEPADLERSHLGLQTCSNPMSTLPEQDTELACRSRSVGTTISEVRCILKSQLCDEVKDCYYGEDELVCDSQQDPEESVLTFLSQTRNTLSYPTPSMIHQHSVKTGCLLEWDTCFLSELRSYSMVCIPSAWMCDGKHDCPNGEDELAETCSRVQGTKCPAQTYPCVLDARCIPHQLICDGYEDCLLGSDETDQACDWKTTIALQLDRERDSDRPNGETSKSVGSGDRVGPHELSNNSVSTRPVNSGHSVRRSLDTRITQLPQVTEAEVQINDVLTKTAGPVTTYGPYSTNNLTVPGSSLSLTDMNLTEVPSDYDASTVLPYTTNSAAISFSSDRLQETISTTFAPASRFAASSSIKPIVDRVIHRSIAATNNQQDETADRTYSSESPSNIATSTTEGLRLEVDSSISESDIETTVTGRFTGASNNLSTESSKNKTASKATTGVSSPIDLTSTEIIGIPEETGVTMPTEAAAKMSAVPSIRFSAPSELVHNIISSTEGLVSDRLLAQVATNRSDNKETNEVTETISPVTISVMSPMTKPAHEMTSSIEPDTFPEVSSSSTEMVSSEPGIISVDLSNVGQHGNTTGASHSGLPDTEQSMNLGVSSAKTVTRQELTTSSKPPDMEQDTIQKLTSSNEKANSEQRKSVQEFPQAEMRNTNQGLNSEAPSSTELSSTKPRTPGEIMHSNAVINTNPRTPLKLSSPNKWSKTEGVTTRKITHSNELADFGPGKLAKLSHSTKFSSAARQKASLNGP</sequence>
<feature type="disulfide bond" evidence="8">
    <location>
        <begin position="286"/>
        <end position="298"/>
    </location>
</feature>
<evidence type="ECO:0000313" key="11">
    <source>
        <dbReference type="EMBL" id="GAA42081.2"/>
    </source>
</evidence>
<dbReference type="Pfam" id="PF00057">
    <property type="entry name" value="Ldl_recept_a"/>
    <property type="match status" value="2"/>
</dbReference>
<gene>
    <name evidence="11" type="ORF">CLF_106036</name>
</gene>
<dbReference type="CDD" id="cd00112">
    <property type="entry name" value="LDLa"/>
    <property type="match status" value="3"/>
</dbReference>
<feature type="compositionally biased region" description="Polar residues" evidence="9">
    <location>
        <begin position="593"/>
        <end position="616"/>
    </location>
</feature>
<dbReference type="InterPro" id="IPR023415">
    <property type="entry name" value="LDLR_class-A_CS"/>
</dbReference>
<dbReference type="PROSITE" id="PS01209">
    <property type="entry name" value="LDLRA_1"/>
    <property type="match status" value="1"/>
</dbReference>
<dbReference type="Gene3D" id="4.10.400.10">
    <property type="entry name" value="Low-density Lipoprotein Receptor"/>
    <property type="match status" value="3"/>
</dbReference>
<dbReference type="InterPro" id="IPR002172">
    <property type="entry name" value="LDrepeatLR_classA_rpt"/>
</dbReference>
<dbReference type="PROSITE" id="PS50068">
    <property type="entry name" value="LDLRA_2"/>
    <property type="match status" value="3"/>
</dbReference>
<dbReference type="PRINTS" id="PR00261">
    <property type="entry name" value="LDLRECEPTOR"/>
</dbReference>
<keyword evidence="11" id="KW-0675">Receptor</keyword>
<evidence type="ECO:0000256" key="1">
    <source>
        <dbReference type="ARBA" id="ARBA00004167"/>
    </source>
</evidence>
<evidence type="ECO:0000256" key="5">
    <source>
        <dbReference type="ARBA" id="ARBA00022989"/>
    </source>
</evidence>
<dbReference type="AlphaFoldDB" id="H2KTS6"/>
<keyword evidence="3" id="KW-0812">Transmembrane</keyword>
<comment type="subcellular location">
    <subcellularLocation>
        <location evidence="2">Endomembrane system</location>
    </subcellularLocation>
    <subcellularLocation>
        <location evidence="1">Membrane</location>
        <topology evidence="1">Single-pass membrane protein</topology>
    </subcellularLocation>
</comment>
<feature type="region of interest" description="Disordered" evidence="9">
    <location>
        <begin position="378"/>
        <end position="423"/>
    </location>
</feature>
<feature type="compositionally biased region" description="Polar residues" evidence="9">
    <location>
        <begin position="765"/>
        <end position="789"/>
    </location>
</feature>
<feature type="compositionally biased region" description="Polar residues" evidence="9">
    <location>
        <begin position="796"/>
        <end position="807"/>
    </location>
</feature>
<comment type="caution">
    <text evidence="8">Lacks conserved residue(s) required for the propagation of feature annotation.</text>
</comment>
<evidence type="ECO:0000256" key="4">
    <source>
        <dbReference type="ARBA" id="ARBA00022737"/>
    </source>
</evidence>
<feature type="signal peptide" evidence="10">
    <location>
        <begin position="1"/>
        <end position="25"/>
    </location>
</feature>
<dbReference type="GO" id="GO:0012505">
    <property type="term" value="C:endomembrane system"/>
    <property type="evidence" value="ECO:0007669"/>
    <property type="project" value="UniProtKB-SubCell"/>
</dbReference>
<evidence type="ECO:0000256" key="9">
    <source>
        <dbReference type="SAM" id="MobiDB-lite"/>
    </source>
</evidence>
<dbReference type="InterPro" id="IPR036055">
    <property type="entry name" value="LDL_receptor-like_sf"/>
</dbReference>
<feature type="compositionally biased region" description="Basic and acidic residues" evidence="9">
    <location>
        <begin position="378"/>
        <end position="387"/>
    </location>
</feature>
<dbReference type="GO" id="GO:0016192">
    <property type="term" value="P:vesicle-mediated transport"/>
    <property type="evidence" value="ECO:0007669"/>
    <property type="project" value="UniProtKB-ARBA"/>
</dbReference>
<dbReference type="Proteomes" id="UP000008909">
    <property type="component" value="Unassembled WGS sequence"/>
</dbReference>
<feature type="compositionally biased region" description="Low complexity" evidence="9">
    <location>
        <begin position="725"/>
        <end position="737"/>
    </location>
</feature>
<feature type="compositionally biased region" description="Polar residues" evidence="9">
    <location>
        <begin position="405"/>
        <end position="419"/>
    </location>
</feature>
<feature type="compositionally biased region" description="Polar residues" evidence="9">
    <location>
        <begin position="744"/>
        <end position="758"/>
    </location>
</feature>
<keyword evidence="5" id="KW-1133">Transmembrane helix</keyword>
<feature type="disulfide bond" evidence="8">
    <location>
        <begin position="226"/>
        <end position="241"/>
    </location>
</feature>
<feature type="compositionally biased region" description="Polar residues" evidence="9">
    <location>
        <begin position="824"/>
        <end position="846"/>
    </location>
</feature>
<dbReference type="SUPFAM" id="SSF57424">
    <property type="entry name" value="LDL receptor-like module"/>
    <property type="match status" value="2"/>
</dbReference>
<dbReference type="PANTHER" id="PTHR24270">
    <property type="entry name" value="LOW-DENSITY LIPOPROTEIN RECEPTOR-RELATED"/>
    <property type="match status" value="1"/>
</dbReference>
<evidence type="ECO:0000256" key="2">
    <source>
        <dbReference type="ARBA" id="ARBA00004308"/>
    </source>
</evidence>